<dbReference type="GeneID" id="40315020"/>
<feature type="region of interest" description="Disordered" evidence="1">
    <location>
        <begin position="551"/>
        <end position="589"/>
    </location>
</feature>
<keyword evidence="3" id="KW-1185">Reference proteome</keyword>
<feature type="compositionally biased region" description="Basic and acidic residues" evidence="1">
    <location>
        <begin position="562"/>
        <end position="571"/>
    </location>
</feature>
<dbReference type="EMBL" id="MKKU01000034">
    <property type="protein sequence ID" value="RNF26617.1"/>
    <property type="molecule type" value="Genomic_DNA"/>
</dbReference>
<comment type="caution">
    <text evidence="2">The sequence shown here is derived from an EMBL/GenBank/DDBJ whole genome shotgun (WGS) entry which is preliminary data.</text>
</comment>
<dbReference type="Proteomes" id="UP000284403">
    <property type="component" value="Unassembled WGS sequence"/>
</dbReference>
<dbReference type="OrthoDB" id="242857at2759"/>
<accession>A0A3S5IUL6</accession>
<protein>
    <submittedName>
        <fullName evidence="2">Uncharacterized protein</fullName>
    </submittedName>
</protein>
<sequence>MRRWGTAAALLGWCHLRHSRARLTEAHIRHEVQQAVRRLAARSSPAWVPVSRVSSALSDEACEALAGLGGLAGFCRRPEEAGEPRFAVKMVKGVLCVRLLDIKGSPVKHCVGEGRRNALTASEELRQTCSLLPDKPVSLSSCQRAWKMPSMEATVQHLASKMQGVERILRRRTCEFAMPLYVQVGYRGNQAIIVGLGPQLISLLDQSSTEEAQLWDEVTSPQYDLWRLSRYLRTDAFVSIGELLSSTDGVLQTPLLQVAMSYPQRISFSLGPTICVESADAGRFYVNGDTCNEIREVLGMKFLLSEAEVERHLTSRSEKLSGLTDEELQGERLKLKNMAPMRRQKLRRSIVREEFRRRFPRGNAFLNPNVVAFHIYDQMLPGVWVNNAMVRETLLPDGGKGTMHVGVDFFDQFPHLFITQSITTTSVNVMRREQGMEDVPSDGESWNRSAFSDEEILLVLLPRLTNKKEDWGENKAIEVLAALLPRHVFKYLQNRGGAKSRLAAILKRYPEAFEMLDAEETSDDKKWGRVHLRYDGIAKLGAQLVNQLQADEMSTKFTQQQSKEEKERGDQTDNEEAESSRGGAAAIDE</sequence>
<dbReference type="AlphaFoldDB" id="A0A3S5IUL6"/>
<evidence type="ECO:0000256" key="1">
    <source>
        <dbReference type="SAM" id="MobiDB-lite"/>
    </source>
</evidence>
<name>A0A3S5IUL6_9TRYP</name>
<gene>
    <name evidence="2" type="ORF">Tco025E_01409</name>
</gene>
<feature type="compositionally biased region" description="Low complexity" evidence="1">
    <location>
        <begin position="580"/>
        <end position="589"/>
    </location>
</feature>
<dbReference type="RefSeq" id="XP_029231823.1">
    <property type="nucleotide sequence ID" value="XM_029368347.1"/>
</dbReference>
<organism evidence="2 3">
    <name type="scientific">Trypanosoma conorhini</name>
    <dbReference type="NCBI Taxonomy" id="83891"/>
    <lineage>
        <taxon>Eukaryota</taxon>
        <taxon>Discoba</taxon>
        <taxon>Euglenozoa</taxon>
        <taxon>Kinetoplastea</taxon>
        <taxon>Metakinetoplastina</taxon>
        <taxon>Trypanosomatida</taxon>
        <taxon>Trypanosomatidae</taxon>
        <taxon>Trypanosoma</taxon>
    </lineage>
</organism>
<evidence type="ECO:0000313" key="2">
    <source>
        <dbReference type="EMBL" id="RNF26617.1"/>
    </source>
</evidence>
<reference evidence="2 3" key="1">
    <citation type="journal article" date="2018" name="BMC Genomics">
        <title>Genomic comparison of Trypanosoma conorhini and Trypanosoma rangeli to Trypanosoma cruzi strains of high and low virulence.</title>
        <authorList>
            <person name="Bradwell K.R."/>
            <person name="Koparde V.N."/>
            <person name="Matveyev A.V."/>
            <person name="Serrano M.G."/>
            <person name="Alves J.M."/>
            <person name="Parikh H."/>
            <person name="Huang B."/>
            <person name="Lee V."/>
            <person name="Espinosa-Alvarez O."/>
            <person name="Ortiz P.A."/>
            <person name="Costa-Martins A.G."/>
            <person name="Teixeira M.M."/>
            <person name="Buck G.A."/>
        </authorList>
    </citation>
    <scope>NUCLEOTIDE SEQUENCE [LARGE SCALE GENOMIC DNA]</scope>
    <source>
        <strain evidence="2 3">025E</strain>
    </source>
</reference>
<proteinExistence type="predicted"/>
<evidence type="ECO:0000313" key="3">
    <source>
        <dbReference type="Proteomes" id="UP000284403"/>
    </source>
</evidence>